<proteinExistence type="predicted"/>
<organism evidence="1 2">
    <name type="scientific">Rhizoctonia solani AG-3 Rhs1AP</name>
    <dbReference type="NCBI Taxonomy" id="1086054"/>
    <lineage>
        <taxon>Eukaryota</taxon>
        <taxon>Fungi</taxon>
        <taxon>Dikarya</taxon>
        <taxon>Basidiomycota</taxon>
        <taxon>Agaricomycotina</taxon>
        <taxon>Agaricomycetes</taxon>
        <taxon>Cantharellales</taxon>
        <taxon>Ceratobasidiaceae</taxon>
        <taxon>Rhizoctonia</taxon>
    </lineage>
</organism>
<dbReference type="Proteomes" id="UP000030108">
    <property type="component" value="Unassembled WGS sequence"/>
</dbReference>
<comment type="caution">
    <text evidence="1">The sequence shown here is derived from an EMBL/GenBank/DDBJ whole genome shotgun (WGS) entry which is preliminary data.</text>
</comment>
<dbReference type="EMBL" id="JATN01000312">
    <property type="protein sequence ID" value="EUC65134.1"/>
    <property type="molecule type" value="Genomic_DNA"/>
</dbReference>
<feature type="non-terminal residue" evidence="1">
    <location>
        <position position="91"/>
    </location>
</feature>
<sequence length="91" mass="10681">MMSNVQQVLLLPEIIQKTASYCGYREQRDLAYTCRWFFSLVAPVIWKEVRGVETVIKLIPGAKISKLYNTRRYEEAHHKNIVSRNIRPSVK</sequence>
<evidence type="ECO:0000313" key="1">
    <source>
        <dbReference type="EMBL" id="EUC65134.1"/>
    </source>
</evidence>
<reference evidence="2" key="1">
    <citation type="journal article" date="2014" name="Genome Announc.">
        <title>Draft genome sequence of the plant-pathogenic soil fungus Rhizoctonia solani anastomosis group 3 strain Rhs1AP.</title>
        <authorList>
            <person name="Cubeta M.A."/>
            <person name="Thomas E."/>
            <person name="Dean R.A."/>
            <person name="Jabaji S."/>
            <person name="Neate S.M."/>
            <person name="Tavantzis S."/>
            <person name="Toda T."/>
            <person name="Vilgalys R."/>
            <person name="Bharathan N."/>
            <person name="Fedorova-Abrams N."/>
            <person name="Pakala S.B."/>
            <person name="Pakala S.M."/>
            <person name="Zafar N."/>
            <person name="Joardar V."/>
            <person name="Losada L."/>
            <person name="Nierman W.C."/>
        </authorList>
    </citation>
    <scope>NUCLEOTIDE SEQUENCE [LARGE SCALE GENOMIC DNA]</scope>
    <source>
        <strain evidence="2">AG-3</strain>
    </source>
</reference>
<accession>X8JN72</accession>
<name>X8JN72_9AGAM</name>
<evidence type="ECO:0000313" key="2">
    <source>
        <dbReference type="Proteomes" id="UP000030108"/>
    </source>
</evidence>
<protein>
    <submittedName>
        <fullName evidence="1">Uncharacterized protein</fullName>
    </submittedName>
</protein>
<dbReference type="AlphaFoldDB" id="X8JN72"/>
<gene>
    <name evidence="1" type="ORF">RSOL_498750</name>
</gene>